<protein>
    <submittedName>
        <fullName evidence="2">Low temperature requirement protein A</fullName>
    </submittedName>
</protein>
<gene>
    <name evidence="2" type="ORF">OG913_17210</name>
</gene>
<evidence type="ECO:0000313" key="2">
    <source>
        <dbReference type="EMBL" id="WUP79214.1"/>
    </source>
</evidence>
<keyword evidence="3" id="KW-1185">Reference proteome</keyword>
<dbReference type="Proteomes" id="UP001432011">
    <property type="component" value="Chromosome"/>
</dbReference>
<reference evidence="2" key="1">
    <citation type="submission" date="2022-10" db="EMBL/GenBank/DDBJ databases">
        <title>The complete genomes of actinobacterial strains from the NBC collection.</title>
        <authorList>
            <person name="Joergensen T.S."/>
            <person name="Alvarez Arevalo M."/>
            <person name="Sterndorff E.B."/>
            <person name="Faurdal D."/>
            <person name="Vuksanovic O."/>
            <person name="Mourched A.-S."/>
            <person name="Charusanti P."/>
            <person name="Shaw S."/>
            <person name="Blin K."/>
            <person name="Weber T."/>
        </authorList>
    </citation>
    <scope>NUCLEOTIDE SEQUENCE</scope>
    <source>
        <strain evidence="2">NBC_00254</strain>
    </source>
</reference>
<keyword evidence="1" id="KW-0472">Membrane</keyword>
<evidence type="ECO:0000256" key="1">
    <source>
        <dbReference type="SAM" id="Phobius"/>
    </source>
</evidence>
<feature type="transmembrane region" description="Helical" evidence="1">
    <location>
        <begin position="88"/>
        <end position="109"/>
    </location>
</feature>
<name>A0ABZ1T1M5_9ACTN</name>
<accession>A0ABZ1T1M5</accession>
<sequence>MVTGATFAAHPSPEAGTALLTAFGASVGPWWTYFGSSAEAGSRVIAASDDPGRLARSAYTFLHLPMVAGIVVSAVADELVIHHPGGHMAPGTATAILGGPALFLIGHALFRRAVWGRVPRSHLAGVLVLAALGAIAPPAPPLALAACATATVAGVAVWAAVVRSGEPQAA</sequence>
<dbReference type="InterPro" id="IPR010640">
    <property type="entry name" value="Low_temperature_requirement_A"/>
</dbReference>
<feature type="transmembrane region" description="Helical" evidence="1">
    <location>
        <begin position="121"/>
        <end position="136"/>
    </location>
</feature>
<keyword evidence="1" id="KW-0812">Transmembrane</keyword>
<dbReference type="Pfam" id="PF06772">
    <property type="entry name" value="LtrA"/>
    <property type="match status" value="1"/>
</dbReference>
<proteinExistence type="predicted"/>
<dbReference type="RefSeq" id="WP_328710909.1">
    <property type="nucleotide sequence ID" value="NZ_CP108085.1"/>
</dbReference>
<dbReference type="EMBL" id="CP108085">
    <property type="protein sequence ID" value="WUP79214.1"/>
    <property type="molecule type" value="Genomic_DNA"/>
</dbReference>
<organism evidence="2 3">
    <name type="scientific">Microbispora hainanensis</name>
    <dbReference type="NCBI Taxonomy" id="568844"/>
    <lineage>
        <taxon>Bacteria</taxon>
        <taxon>Bacillati</taxon>
        <taxon>Actinomycetota</taxon>
        <taxon>Actinomycetes</taxon>
        <taxon>Streptosporangiales</taxon>
        <taxon>Streptosporangiaceae</taxon>
        <taxon>Microbispora</taxon>
    </lineage>
</organism>
<keyword evidence="1" id="KW-1133">Transmembrane helix</keyword>
<feature type="transmembrane region" description="Helical" evidence="1">
    <location>
        <begin position="58"/>
        <end position="76"/>
    </location>
</feature>
<evidence type="ECO:0000313" key="3">
    <source>
        <dbReference type="Proteomes" id="UP001432011"/>
    </source>
</evidence>